<evidence type="ECO:0000313" key="1">
    <source>
        <dbReference type="EMBL" id="KRY96305.1"/>
    </source>
</evidence>
<sequence length="55" mass="6026">MAFCSGQFLLLKPGTLYLLHCVKPRTSVGNFTALRLLYTSSLTGLLTVQCGVMFN</sequence>
<dbReference type="Proteomes" id="UP000055024">
    <property type="component" value="Unassembled WGS sequence"/>
</dbReference>
<dbReference type="AlphaFoldDB" id="A0A0V1GDG4"/>
<organism evidence="1 2">
    <name type="scientific">Trichinella zimbabwensis</name>
    <dbReference type="NCBI Taxonomy" id="268475"/>
    <lineage>
        <taxon>Eukaryota</taxon>
        <taxon>Metazoa</taxon>
        <taxon>Ecdysozoa</taxon>
        <taxon>Nematoda</taxon>
        <taxon>Enoplea</taxon>
        <taxon>Dorylaimia</taxon>
        <taxon>Trichinellida</taxon>
        <taxon>Trichinellidae</taxon>
        <taxon>Trichinella</taxon>
    </lineage>
</organism>
<reference evidence="1 2" key="1">
    <citation type="submission" date="2015-01" db="EMBL/GenBank/DDBJ databases">
        <title>Evolution of Trichinella species and genotypes.</title>
        <authorList>
            <person name="Korhonen P.K."/>
            <person name="Edoardo P."/>
            <person name="Giuseppe L.R."/>
            <person name="Gasser R.B."/>
        </authorList>
    </citation>
    <scope>NUCLEOTIDE SEQUENCE [LARGE SCALE GENOMIC DNA]</scope>
    <source>
        <strain evidence="1">ISS1029</strain>
    </source>
</reference>
<protein>
    <submittedName>
        <fullName evidence="1">Uncharacterized protein</fullName>
    </submittedName>
</protein>
<evidence type="ECO:0000313" key="2">
    <source>
        <dbReference type="Proteomes" id="UP000055024"/>
    </source>
</evidence>
<keyword evidence="2" id="KW-1185">Reference proteome</keyword>
<accession>A0A0V1GDG4</accession>
<comment type="caution">
    <text evidence="1">The sequence shown here is derived from an EMBL/GenBank/DDBJ whole genome shotgun (WGS) entry which is preliminary data.</text>
</comment>
<gene>
    <name evidence="1" type="ORF">T11_9317</name>
</gene>
<dbReference type="EMBL" id="JYDP01002959">
    <property type="protein sequence ID" value="KRY96305.1"/>
    <property type="molecule type" value="Genomic_DNA"/>
</dbReference>
<proteinExistence type="predicted"/>
<name>A0A0V1GDG4_9BILA</name>